<reference evidence="3" key="1">
    <citation type="journal article" date="2020" name="Stud. Mycol.">
        <title>101 Dothideomycetes genomes: a test case for predicting lifestyles and emergence of pathogens.</title>
        <authorList>
            <person name="Haridas S."/>
            <person name="Albert R."/>
            <person name="Binder M."/>
            <person name="Bloem J."/>
            <person name="Labutti K."/>
            <person name="Salamov A."/>
            <person name="Andreopoulos B."/>
            <person name="Baker S."/>
            <person name="Barry K."/>
            <person name="Bills G."/>
            <person name="Bluhm B."/>
            <person name="Cannon C."/>
            <person name="Castanera R."/>
            <person name="Culley D."/>
            <person name="Daum C."/>
            <person name="Ezra D."/>
            <person name="Gonzalez J."/>
            <person name="Henrissat B."/>
            <person name="Kuo A."/>
            <person name="Liang C."/>
            <person name="Lipzen A."/>
            <person name="Lutzoni F."/>
            <person name="Magnuson J."/>
            <person name="Mondo S."/>
            <person name="Nolan M."/>
            <person name="Ohm R."/>
            <person name="Pangilinan J."/>
            <person name="Park H.-J."/>
            <person name="Ramirez L."/>
            <person name="Alfaro M."/>
            <person name="Sun H."/>
            <person name="Tritt A."/>
            <person name="Yoshinaga Y."/>
            <person name="Zwiers L.-H."/>
            <person name="Turgeon B."/>
            <person name="Goodwin S."/>
            <person name="Spatafora J."/>
            <person name="Crous P."/>
            <person name="Grigoriev I."/>
        </authorList>
    </citation>
    <scope>NUCLEOTIDE SEQUENCE</scope>
    <source>
        <strain evidence="3">CBS 101060</strain>
    </source>
</reference>
<keyword evidence="4" id="KW-1185">Reference proteome</keyword>
<dbReference type="EMBL" id="MU006103">
    <property type="protein sequence ID" value="KAF2836411.1"/>
    <property type="molecule type" value="Genomic_DNA"/>
</dbReference>
<organism evidence="3 4">
    <name type="scientific">Patellaria atrata CBS 101060</name>
    <dbReference type="NCBI Taxonomy" id="1346257"/>
    <lineage>
        <taxon>Eukaryota</taxon>
        <taxon>Fungi</taxon>
        <taxon>Dikarya</taxon>
        <taxon>Ascomycota</taxon>
        <taxon>Pezizomycotina</taxon>
        <taxon>Dothideomycetes</taxon>
        <taxon>Dothideomycetes incertae sedis</taxon>
        <taxon>Patellariales</taxon>
        <taxon>Patellariaceae</taxon>
        <taxon>Patellaria</taxon>
    </lineage>
</organism>
<feature type="non-terminal residue" evidence="3">
    <location>
        <position position="60"/>
    </location>
</feature>
<accession>A0A9P4VKI6</accession>
<dbReference type="InterPro" id="IPR018466">
    <property type="entry name" value="Kre9/Knh1-like_N"/>
</dbReference>
<evidence type="ECO:0000259" key="2">
    <source>
        <dbReference type="Pfam" id="PF10342"/>
    </source>
</evidence>
<dbReference type="Proteomes" id="UP000799429">
    <property type="component" value="Unassembled WGS sequence"/>
</dbReference>
<gene>
    <name evidence="3" type="ORF">M501DRAFT_917261</name>
</gene>
<sequence>TSGAPSAGASPNPFHIPREGLNFEAGETTEISWDPTTDGTVTLILRSGPSGNLEEGEPIA</sequence>
<dbReference type="Pfam" id="PF10342">
    <property type="entry name" value="Kre9_KNH"/>
    <property type="match status" value="1"/>
</dbReference>
<comment type="caution">
    <text evidence="3">The sequence shown here is derived from an EMBL/GenBank/DDBJ whole genome shotgun (WGS) entry which is preliminary data.</text>
</comment>
<proteinExistence type="predicted"/>
<feature type="non-terminal residue" evidence="3">
    <location>
        <position position="1"/>
    </location>
</feature>
<dbReference type="AlphaFoldDB" id="A0A9P4VKI6"/>
<feature type="domain" description="Yeast cell wall synthesis Kre9/Knh1-like N-terminal" evidence="2">
    <location>
        <begin position="17"/>
        <end position="60"/>
    </location>
</feature>
<evidence type="ECO:0000256" key="1">
    <source>
        <dbReference type="ARBA" id="ARBA00022729"/>
    </source>
</evidence>
<evidence type="ECO:0000313" key="3">
    <source>
        <dbReference type="EMBL" id="KAF2836411.1"/>
    </source>
</evidence>
<name>A0A9P4VKI6_9PEZI</name>
<evidence type="ECO:0000313" key="4">
    <source>
        <dbReference type="Proteomes" id="UP000799429"/>
    </source>
</evidence>
<dbReference type="OrthoDB" id="2260257at2759"/>
<protein>
    <recommendedName>
        <fullName evidence="2">Yeast cell wall synthesis Kre9/Knh1-like N-terminal domain-containing protein</fullName>
    </recommendedName>
</protein>
<keyword evidence="1" id="KW-0732">Signal</keyword>